<protein>
    <submittedName>
        <fullName evidence="2">Uncharacterized protein</fullName>
    </submittedName>
</protein>
<dbReference type="EMBL" id="JARBHB010000003">
    <property type="protein sequence ID" value="KAJ8888360.1"/>
    <property type="molecule type" value="Genomic_DNA"/>
</dbReference>
<evidence type="ECO:0000313" key="3">
    <source>
        <dbReference type="Proteomes" id="UP001159363"/>
    </source>
</evidence>
<accession>A0ABQ9HVF0</accession>
<proteinExistence type="predicted"/>
<feature type="region of interest" description="Disordered" evidence="1">
    <location>
        <begin position="1084"/>
        <end position="1114"/>
    </location>
</feature>
<feature type="region of interest" description="Disordered" evidence="1">
    <location>
        <begin position="727"/>
        <end position="748"/>
    </location>
</feature>
<feature type="compositionally biased region" description="Basic and acidic residues" evidence="1">
    <location>
        <begin position="1084"/>
        <end position="1100"/>
    </location>
</feature>
<feature type="compositionally biased region" description="Basic and acidic residues" evidence="1">
    <location>
        <begin position="410"/>
        <end position="420"/>
    </location>
</feature>
<organism evidence="2 3">
    <name type="scientific">Dryococelus australis</name>
    <dbReference type="NCBI Taxonomy" id="614101"/>
    <lineage>
        <taxon>Eukaryota</taxon>
        <taxon>Metazoa</taxon>
        <taxon>Ecdysozoa</taxon>
        <taxon>Arthropoda</taxon>
        <taxon>Hexapoda</taxon>
        <taxon>Insecta</taxon>
        <taxon>Pterygota</taxon>
        <taxon>Neoptera</taxon>
        <taxon>Polyneoptera</taxon>
        <taxon>Phasmatodea</taxon>
        <taxon>Verophasmatodea</taxon>
        <taxon>Anareolatae</taxon>
        <taxon>Phasmatidae</taxon>
        <taxon>Eurycanthinae</taxon>
        <taxon>Dryococelus</taxon>
    </lineage>
</organism>
<sequence length="1114" mass="124660">MIVLKVGYRYQWIDVVFDRYREKTIKSAPRKRRIKSTRPIRRLIEGRDSPMPKNWNNYLAVAENKGDPAIFLSNELCSQAPEDKEIVVAGEFRDEFEVGSSRGTIDINALKSTHEEADTRINVGIGTLTEETLKSAEAFVCRIYNVHTTDSVDSARHVLFSKTGKPESIPPTNDALRFHFMRAHYQAMVWRNAHCAMPNLPAPVEMGWKHGSIPGGFAPGFSHVRIVPDDAASRRVFSGISRFSRPFIPALFHKHLSSPSSTLNALLSVSTGKTSRSWQKASNWMFEMGQVRRSPDSSTTNEGFAWYCVSQHRVLHRQLLYFNLNKSISHPEKLSVSSQPSRREDGFSGRSAIVHDRVTTRQKVSDAGMRRRRKCPARFLRAKIRELALRGIEPVSPKGEMINLTTKPPRHPEREEEGEEKRKCPACVVHAISDGRFPWRKWGLLPETQACIENTRTERALIPAKRDGVLTKEAVGMLFRLRPRLQQTTPLTAAVKDPVPSTPAAVVDNVRTPRSGFLVRVGRMTVDFSACRFRVVPREALVERLGMGLAVCVTVPDVRETAVQGYQDVKPSSFPRSFIAVKVVPSVALRPNRWLKLSVWQHRIATWAGRPMGRDGPAHCPTRSPNPCPFSLSVVSSEVRCVLRTTNTEDMFQLTSDIHAGVVTVTQEMLQEAHAGVIRHREMCIAADGSNFERFQLHCDMASFVAASHYRGLGSIPSPGHRKLYPAVAQQAERSPPTKGEQGSIPDWGCPSDFARGNRAGRHHWSAGFLGVLPFPPLLRSGAAPYSPRSAHIGAQNPVFYVLDHNNAAVFLLESCWRLRRVILRRRGKERTNNISLEWDRRPHERFLFRRGRPVYWRVERGSATVFRKVLLQSHSCPGSMFEGVIKQTARVDVGVGRRGRSIPMFTLNWTPSTGGGGWFILVGERGGLEGVNVAASVLPRTHVEFESCALETTRLTYLTLPRQQGKRYSVTVAEDELRLTIAMLMMNMGRYENVEVAANTTIAGETQQFSSEGALQPGVSKGVTLKSTPTIDRQISANIGTRNLHRAHCSGCQNDIDWSTHSAIVSDSELRFGDRYLRHAQLRNRDQRPDCYGRSDKAAKSSRGSGHGGASGR</sequence>
<gene>
    <name evidence="2" type="ORF">PR048_007850</name>
</gene>
<reference evidence="2 3" key="1">
    <citation type="submission" date="2023-02" db="EMBL/GenBank/DDBJ databases">
        <title>LHISI_Scaffold_Assembly.</title>
        <authorList>
            <person name="Stuart O.P."/>
            <person name="Cleave R."/>
            <person name="Magrath M.J.L."/>
            <person name="Mikheyev A.S."/>
        </authorList>
    </citation>
    <scope>NUCLEOTIDE SEQUENCE [LARGE SCALE GENOMIC DNA]</scope>
    <source>
        <strain evidence="2">Daus_M_001</strain>
        <tissue evidence="2">Leg muscle</tissue>
    </source>
</reference>
<comment type="caution">
    <text evidence="2">The sequence shown here is derived from an EMBL/GenBank/DDBJ whole genome shotgun (WGS) entry which is preliminary data.</text>
</comment>
<evidence type="ECO:0000256" key="1">
    <source>
        <dbReference type="SAM" id="MobiDB-lite"/>
    </source>
</evidence>
<name>A0ABQ9HVF0_9NEOP</name>
<dbReference type="Proteomes" id="UP001159363">
    <property type="component" value="Chromosome 3"/>
</dbReference>
<keyword evidence="3" id="KW-1185">Reference proteome</keyword>
<feature type="region of interest" description="Disordered" evidence="1">
    <location>
        <begin position="398"/>
        <end position="420"/>
    </location>
</feature>
<evidence type="ECO:0000313" key="2">
    <source>
        <dbReference type="EMBL" id="KAJ8888360.1"/>
    </source>
</evidence>